<dbReference type="Proteomes" id="UP000015453">
    <property type="component" value="Unassembled WGS sequence"/>
</dbReference>
<dbReference type="AlphaFoldDB" id="S8E6E3"/>
<evidence type="ECO:0000256" key="1">
    <source>
        <dbReference type="SAM" id="MobiDB-lite"/>
    </source>
</evidence>
<keyword evidence="2" id="KW-0472">Membrane</keyword>
<accession>S8E6E3</accession>
<feature type="transmembrane region" description="Helical" evidence="2">
    <location>
        <begin position="15"/>
        <end position="32"/>
    </location>
</feature>
<evidence type="ECO:0000313" key="3">
    <source>
        <dbReference type="EMBL" id="EPS71393.1"/>
    </source>
</evidence>
<keyword evidence="2" id="KW-0812">Transmembrane</keyword>
<keyword evidence="2" id="KW-1133">Transmembrane helix</keyword>
<name>S8E6E3_9LAMI</name>
<feature type="compositionally biased region" description="Polar residues" evidence="1">
    <location>
        <begin position="44"/>
        <end position="60"/>
    </location>
</feature>
<evidence type="ECO:0000256" key="2">
    <source>
        <dbReference type="SAM" id="Phobius"/>
    </source>
</evidence>
<evidence type="ECO:0000313" key="4">
    <source>
        <dbReference type="Proteomes" id="UP000015453"/>
    </source>
</evidence>
<reference evidence="3 4" key="1">
    <citation type="journal article" date="2013" name="BMC Genomics">
        <title>The miniature genome of a carnivorous plant Genlisea aurea contains a low number of genes and short non-coding sequences.</title>
        <authorList>
            <person name="Leushkin E.V."/>
            <person name="Sutormin R.A."/>
            <person name="Nabieva E.R."/>
            <person name="Penin A.A."/>
            <person name="Kondrashov A.S."/>
            <person name="Logacheva M.D."/>
        </authorList>
    </citation>
    <scope>NUCLEOTIDE SEQUENCE [LARGE SCALE GENOMIC DNA]</scope>
</reference>
<comment type="caution">
    <text evidence="3">The sequence shown here is derived from an EMBL/GenBank/DDBJ whole genome shotgun (WGS) entry which is preliminary data.</text>
</comment>
<protein>
    <submittedName>
        <fullName evidence="3">Uncharacterized protein</fullName>
    </submittedName>
</protein>
<gene>
    <name evidence="3" type="ORF">M569_03373</name>
</gene>
<keyword evidence="4" id="KW-1185">Reference proteome</keyword>
<dbReference type="OrthoDB" id="1854918at2759"/>
<sequence>MQVPVPPGEEVAPKLIRLLWFVGAGVLSVAGINKWKELEKKSAIQKQTDETSSSDSKAVD</sequence>
<feature type="region of interest" description="Disordered" evidence="1">
    <location>
        <begin position="40"/>
        <end position="60"/>
    </location>
</feature>
<dbReference type="EMBL" id="AUSU01001273">
    <property type="protein sequence ID" value="EPS71393.1"/>
    <property type="molecule type" value="Genomic_DNA"/>
</dbReference>
<proteinExistence type="predicted"/>
<organism evidence="3 4">
    <name type="scientific">Genlisea aurea</name>
    <dbReference type="NCBI Taxonomy" id="192259"/>
    <lineage>
        <taxon>Eukaryota</taxon>
        <taxon>Viridiplantae</taxon>
        <taxon>Streptophyta</taxon>
        <taxon>Embryophyta</taxon>
        <taxon>Tracheophyta</taxon>
        <taxon>Spermatophyta</taxon>
        <taxon>Magnoliopsida</taxon>
        <taxon>eudicotyledons</taxon>
        <taxon>Gunneridae</taxon>
        <taxon>Pentapetalae</taxon>
        <taxon>asterids</taxon>
        <taxon>lamiids</taxon>
        <taxon>Lamiales</taxon>
        <taxon>Lentibulariaceae</taxon>
        <taxon>Genlisea</taxon>
    </lineage>
</organism>